<evidence type="ECO:0000313" key="3">
    <source>
        <dbReference type="Proteomes" id="UP000799770"/>
    </source>
</evidence>
<evidence type="ECO:0000256" key="1">
    <source>
        <dbReference type="SAM" id="MobiDB-lite"/>
    </source>
</evidence>
<organism evidence="2 3">
    <name type="scientific">Lophiotrema nucula</name>
    <dbReference type="NCBI Taxonomy" id="690887"/>
    <lineage>
        <taxon>Eukaryota</taxon>
        <taxon>Fungi</taxon>
        <taxon>Dikarya</taxon>
        <taxon>Ascomycota</taxon>
        <taxon>Pezizomycotina</taxon>
        <taxon>Dothideomycetes</taxon>
        <taxon>Pleosporomycetidae</taxon>
        <taxon>Pleosporales</taxon>
        <taxon>Lophiotremataceae</taxon>
        <taxon>Lophiotrema</taxon>
    </lineage>
</organism>
<evidence type="ECO:0000313" key="2">
    <source>
        <dbReference type="EMBL" id="KAF2115536.1"/>
    </source>
</evidence>
<reference evidence="2" key="1">
    <citation type="journal article" date="2020" name="Stud. Mycol.">
        <title>101 Dothideomycetes genomes: a test case for predicting lifestyles and emergence of pathogens.</title>
        <authorList>
            <person name="Haridas S."/>
            <person name="Albert R."/>
            <person name="Binder M."/>
            <person name="Bloem J."/>
            <person name="Labutti K."/>
            <person name="Salamov A."/>
            <person name="Andreopoulos B."/>
            <person name="Baker S."/>
            <person name="Barry K."/>
            <person name="Bills G."/>
            <person name="Bluhm B."/>
            <person name="Cannon C."/>
            <person name="Castanera R."/>
            <person name="Culley D."/>
            <person name="Daum C."/>
            <person name="Ezra D."/>
            <person name="Gonzalez J."/>
            <person name="Henrissat B."/>
            <person name="Kuo A."/>
            <person name="Liang C."/>
            <person name="Lipzen A."/>
            <person name="Lutzoni F."/>
            <person name="Magnuson J."/>
            <person name="Mondo S."/>
            <person name="Nolan M."/>
            <person name="Ohm R."/>
            <person name="Pangilinan J."/>
            <person name="Park H.-J."/>
            <person name="Ramirez L."/>
            <person name="Alfaro M."/>
            <person name="Sun H."/>
            <person name="Tritt A."/>
            <person name="Yoshinaga Y."/>
            <person name="Zwiers L.-H."/>
            <person name="Turgeon B."/>
            <person name="Goodwin S."/>
            <person name="Spatafora J."/>
            <person name="Crous P."/>
            <person name="Grigoriev I."/>
        </authorList>
    </citation>
    <scope>NUCLEOTIDE SEQUENCE</scope>
    <source>
        <strain evidence="2">CBS 627.86</strain>
    </source>
</reference>
<name>A0A6A5Z8K7_9PLEO</name>
<sequence>MSSFHDSIFNISSSSSSTFSFIPTPPTTSSSNSPALTPTSTHEAVDSIELLQQISDLSSRIKTLTAGLKNPNESMEVRRKMFCDMARAWKTEKKLKKQLGDMEFEYALFQGRRKELCKNGVLPQWEAEWERQEKEWQFKLRQVRRELEEIYEEK</sequence>
<dbReference type="EMBL" id="ML977323">
    <property type="protein sequence ID" value="KAF2115536.1"/>
    <property type="molecule type" value="Genomic_DNA"/>
</dbReference>
<proteinExistence type="predicted"/>
<accession>A0A6A5Z8K7</accession>
<feature type="region of interest" description="Disordered" evidence="1">
    <location>
        <begin position="17"/>
        <end position="41"/>
    </location>
</feature>
<dbReference type="AlphaFoldDB" id="A0A6A5Z8K7"/>
<protein>
    <submittedName>
        <fullName evidence="2">Uncharacterized protein</fullName>
    </submittedName>
</protein>
<dbReference type="Proteomes" id="UP000799770">
    <property type="component" value="Unassembled WGS sequence"/>
</dbReference>
<gene>
    <name evidence="2" type="ORF">BDV96DRAFT_646531</name>
</gene>
<keyword evidence="3" id="KW-1185">Reference proteome</keyword>